<proteinExistence type="predicted"/>
<feature type="non-terminal residue" evidence="1">
    <location>
        <position position="1"/>
    </location>
</feature>
<evidence type="ECO:0000313" key="1">
    <source>
        <dbReference type="EMBL" id="KAK8735951.1"/>
    </source>
</evidence>
<accession>A0AAW0X9J1</accession>
<dbReference type="AlphaFoldDB" id="A0AAW0X9J1"/>
<gene>
    <name evidence="1" type="ORF">OTU49_005135</name>
</gene>
<sequence length="116" mass="13352">ANQDVVRKLSYYINNLKRYEVNPLPTTITTIQPPVTELINNTAGDLREFILNNSEILKQLDNFLEVLPTDHKSQIKDLIFKYKTIFSDVPKPCTLGSHDIELLEDLIKQSLLLNKN</sequence>
<organism evidence="1 2">
    <name type="scientific">Cherax quadricarinatus</name>
    <name type="common">Australian red claw crayfish</name>
    <dbReference type="NCBI Taxonomy" id="27406"/>
    <lineage>
        <taxon>Eukaryota</taxon>
        <taxon>Metazoa</taxon>
        <taxon>Ecdysozoa</taxon>
        <taxon>Arthropoda</taxon>
        <taxon>Crustacea</taxon>
        <taxon>Multicrustacea</taxon>
        <taxon>Malacostraca</taxon>
        <taxon>Eumalacostraca</taxon>
        <taxon>Eucarida</taxon>
        <taxon>Decapoda</taxon>
        <taxon>Pleocyemata</taxon>
        <taxon>Astacidea</taxon>
        <taxon>Parastacoidea</taxon>
        <taxon>Parastacidae</taxon>
        <taxon>Cherax</taxon>
    </lineage>
</organism>
<name>A0AAW0X9J1_CHEQU</name>
<dbReference type="Proteomes" id="UP001445076">
    <property type="component" value="Unassembled WGS sequence"/>
</dbReference>
<dbReference type="EMBL" id="JARKIK010000045">
    <property type="protein sequence ID" value="KAK8735951.1"/>
    <property type="molecule type" value="Genomic_DNA"/>
</dbReference>
<keyword evidence="2" id="KW-1185">Reference proteome</keyword>
<reference evidence="1 2" key="1">
    <citation type="journal article" date="2024" name="BMC Genomics">
        <title>Genome assembly of redclaw crayfish (Cherax quadricarinatus) provides insights into its immune adaptation and hypoxia tolerance.</title>
        <authorList>
            <person name="Liu Z."/>
            <person name="Zheng J."/>
            <person name="Li H."/>
            <person name="Fang K."/>
            <person name="Wang S."/>
            <person name="He J."/>
            <person name="Zhou D."/>
            <person name="Weng S."/>
            <person name="Chi M."/>
            <person name="Gu Z."/>
            <person name="He J."/>
            <person name="Li F."/>
            <person name="Wang M."/>
        </authorList>
    </citation>
    <scope>NUCLEOTIDE SEQUENCE [LARGE SCALE GENOMIC DNA]</scope>
    <source>
        <strain evidence="1">ZL_2023a</strain>
    </source>
</reference>
<evidence type="ECO:0000313" key="2">
    <source>
        <dbReference type="Proteomes" id="UP001445076"/>
    </source>
</evidence>
<comment type="caution">
    <text evidence="1">The sequence shown here is derived from an EMBL/GenBank/DDBJ whole genome shotgun (WGS) entry which is preliminary data.</text>
</comment>
<protein>
    <submittedName>
        <fullName evidence="1">Uncharacterized protein</fullName>
    </submittedName>
</protein>